<dbReference type="SUPFAM" id="SSF53300">
    <property type="entry name" value="vWA-like"/>
    <property type="match status" value="2"/>
</dbReference>
<keyword evidence="5" id="KW-0732">Signal</keyword>
<evidence type="ECO:0000256" key="3">
    <source>
        <dbReference type="ARBA" id="ARBA00013828"/>
    </source>
</evidence>
<dbReference type="AlphaFoldDB" id="A0AAV2JH71"/>
<dbReference type="InterPro" id="IPR050525">
    <property type="entry name" value="ECM_Assembly_Org"/>
</dbReference>
<evidence type="ECO:0000256" key="4">
    <source>
        <dbReference type="ARBA" id="ARBA00022525"/>
    </source>
</evidence>
<dbReference type="GO" id="GO:0005576">
    <property type="term" value="C:extracellular region"/>
    <property type="evidence" value="ECO:0007669"/>
    <property type="project" value="UniProtKB-SubCell"/>
</dbReference>
<evidence type="ECO:0000256" key="8">
    <source>
        <dbReference type="ARBA" id="ARBA00023180"/>
    </source>
</evidence>
<dbReference type="Gene3D" id="3.40.50.410">
    <property type="entry name" value="von Willebrand factor, type A domain"/>
    <property type="match status" value="2"/>
</dbReference>
<dbReference type="InterPro" id="IPR036609">
    <property type="entry name" value="LCCL_sf"/>
</dbReference>
<keyword evidence="6" id="KW-0677">Repeat</keyword>
<gene>
    <name evidence="12" type="ORF">KC01_LOCUS6962</name>
</gene>
<dbReference type="InterPro" id="IPR002035">
    <property type="entry name" value="VWF_A"/>
</dbReference>
<protein>
    <recommendedName>
        <fullName evidence="3">Cochlin</fullName>
    </recommendedName>
</protein>
<dbReference type="PANTHER" id="PTHR24020">
    <property type="entry name" value="COLLAGEN ALPHA"/>
    <property type="match status" value="1"/>
</dbReference>
<feature type="domain" description="LCCL" evidence="11">
    <location>
        <begin position="102"/>
        <end position="198"/>
    </location>
</feature>
<dbReference type="EMBL" id="OZ035834">
    <property type="protein sequence ID" value="CAL1575377.1"/>
    <property type="molecule type" value="Genomic_DNA"/>
</dbReference>
<name>A0AAV2JH71_KNICA</name>
<evidence type="ECO:0000259" key="11">
    <source>
        <dbReference type="PROSITE" id="PS50820"/>
    </source>
</evidence>
<reference evidence="12 13" key="1">
    <citation type="submission" date="2024-04" db="EMBL/GenBank/DDBJ databases">
        <authorList>
            <person name="Waldvogel A.-M."/>
            <person name="Schoenle A."/>
        </authorList>
    </citation>
    <scope>NUCLEOTIDE SEQUENCE [LARGE SCALE GENOMIC DNA]</scope>
</reference>
<evidence type="ECO:0000256" key="9">
    <source>
        <dbReference type="SAM" id="MobiDB-lite"/>
    </source>
</evidence>
<evidence type="ECO:0000256" key="6">
    <source>
        <dbReference type="ARBA" id="ARBA00022737"/>
    </source>
</evidence>
<feature type="compositionally biased region" description="Polar residues" evidence="9">
    <location>
        <begin position="209"/>
        <end position="218"/>
    </location>
</feature>
<keyword evidence="4" id="KW-0964">Secreted</keyword>
<dbReference type="FunFam" id="2.170.130.20:FF:000001">
    <property type="entry name" value="Cysteine-rich secretory protein LCCL domain-containing 1"/>
    <property type="match status" value="1"/>
</dbReference>
<dbReference type="InterPro" id="IPR004043">
    <property type="entry name" value="LCCL"/>
</dbReference>
<dbReference type="SMART" id="SM00327">
    <property type="entry name" value="VWA"/>
    <property type="match status" value="2"/>
</dbReference>
<comment type="function">
    <text evidence="1">Plays a role in the control of cell shape and motility in the trabecular meshwork.</text>
</comment>
<accession>A0AAV2JH71</accession>
<dbReference type="PROSITE" id="PS50820">
    <property type="entry name" value="LCCL"/>
    <property type="match status" value="1"/>
</dbReference>
<feature type="region of interest" description="Disordered" evidence="9">
    <location>
        <begin position="205"/>
        <end position="224"/>
    </location>
</feature>
<evidence type="ECO:0000259" key="10">
    <source>
        <dbReference type="PROSITE" id="PS50234"/>
    </source>
</evidence>
<dbReference type="PROSITE" id="PS50234">
    <property type="entry name" value="VWFA"/>
    <property type="match status" value="2"/>
</dbReference>
<evidence type="ECO:0000256" key="5">
    <source>
        <dbReference type="ARBA" id="ARBA00022729"/>
    </source>
</evidence>
<dbReference type="PANTHER" id="PTHR24020:SF36">
    <property type="entry name" value="COCHLIN"/>
    <property type="match status" value="1"/>
</dbReference>
<evidence type="ECO:0000313" key="13">
    <source>
        <dbReference type="Proteomes" id="UP001497482"/>
    </source>
</evidence>
<feature type="domain" description="VWFA" evidence="10">
    <location>
        <begin position="247"/>
        <end position="432"/>
    </location>
</feature>
<evidence type="ECO:0000313" key="12">
    <source>
        <dbReference type="EMBL" id="CAL1575377.1"/>
    </source>
</evidence>
<dbReference type="InterPro" id="IPR036465">
    <property type="entry name" value="vWFA_dom_sf"/>
</dbReference>
<comment type="subcellular location">
    <subcellularLocation>
        <location evidence="2">Secreted</location>
    </subcellularLocation>
</comment>
<dbReference type="FunFam" id="3.40.50.410:FF:000029">
    <property type="entry name" value="Cochlin"/>
    <property type="match status" value="1"/>
</dbReference>
<evidence type="ECO:0000256" key="2">
    <source>
        <dbReference type="ARBA" id="ARBA00004613"/>
    </source>
</evidence>
<keyword evidence="7" id="KW-1015">Disulfide bond</keyword>
<dbReference type="PRINTS" id="PR00453">
    <property type="entry name" value="VWFADOMAIN"/>
</dbReference>
<proteinExistence type="predicted"/>
<organism evidence="12 13">
    <name type="scientific">Knipowitschia caucasica</name>
    <name type="common">Caucasian dwarf goby</name>
    <name type="synonym">Pomatoschistus caucasicus</name>
    <dbReference type="NCBI Taxonomy" id="637954"/>
    <lineage>
        <taxon>Eukaryota</taxon>
        <taxon>Metazoa</taxon>
        <taxon>Chordata</taxon>
        <taxon>Craniata</taxon>
        <taxon>Vertebrata</taxon>
        <taxon>Euteleostomi</taxon>
        <taxon>Actinopterygii</taxon>
        <taxon>Neopterygii</taxon>
        <taxon>Teleostei</taxon>
        <taxon>Neoteleostei</taxon>
        <taxon>Acanthomorphata</taxon>
        <taxon>Gobiaria</taxon>
        <taxon>Gobiiformes</taxon>
        <taxon>Gobioidei</taxon>
        <taxon>Gobiidae</taxon>
        <taxon>Gobiinae</taxon>
        <taxon>Knipowitschia</taxon>
    </lineage>
</organism>
<dbReference type="Pfam" id="PF03815">
    <property type="entry name" value="LCCL"/>
    <property type="match status" value="1"/>
</dbReference>
<dbReference type="SUPFAM" id="SSF69848">
    <property type="entry name" value="LCCL domain"/>
    <property type="match status" value="1"/>
</dbReference>
<keyword evidence="8" id="KW-0325">Glycoprotein</keyword>
<evidence type="ECO:0000256" key="1">
    <source>
        <dbReference type="ARBA" id="ARBA00003388"/>
    </source>
</evidence>
<feature type="domain" description="VWFA" evidence="10">
    <location>
        <begin position="449"/>
        <end position="586"/>
    </location>
</feature>
<evidence type="ECO:0000256" key="7">
    <source>
        <dbReference type="ARBA" id="ARBA00023157"/>
    </source>
</evidence>
<dbReference type="Proteomes" id="UP001497482">
    <property type="component" value="Chromosome 12"/>
</dbReference>
<dbReference type="Pfam" id="PF00092">
    <property type="entry name" value="VWA"/>
    <property type="match status" value="2"/>
</dbReference>
<dbReference type="Gene3D" id="2.170.130.20">
    <property type="entry name" value="LCCL-like domain"/>
    <property type="match status" value="1"/>
</dbReference>
<dbReference type="SMART" id="SM00603">
    <property type="entry name" value="LCCL"/>
    <property type="match status" value="1"/>
</dbReference>
<sequence>MLVVVAGTDSEASLCQSASGQTWPVSVCLRTDVACVSLPQDRCGLCQSDEPEVLCSEAQGQRPRPRLGLDPKAGSKMSPRRMLLLLTAATLMPSALCAPSSGAQAVSCLTRAADLNLNQDQDQTVLCPTDCAQWRVSVFGTKVFASVSSVCGAAVHSGLIGASGGPVLLKRIQGPQSYMGSYSNGIQSQHLSRWTSSFTVSQPLKEPQEFSSQTSTTALPAEEPAKKSLKKAVKKALNGGNKDCQLDVVVVLDGSNNIGRRRFNLQKNFVVRLASFLKVGPTGPHVALVQASGNPKTEFLLSNFTQPKDLLFAIKEVSYSGGDTNTGKAIIHAAESLFLQDHGGRKGHPRVLLVLVDGWPSDDLAQASVLARESGINVFMVSVAKPSADELPMVPDKDFTSKAVCKDNGHFSYSIPSWFSANKHVKTLTQRLCTLDNLLCSKTCFNNINLGFLIDGSSSVGDSNFRTVLHFLAGIADHFDISDVGTRVGAVQFTYDQRLEFGLFDHSEKQQVLSALTNIYYMSGGTATGAAIDFASHHLFRYQQPAHQVPYVQLRTVQAPVVQVPAVQVLIQLIDRQTYGRILCGS</sequence>
<keyword evidence="13" id="KW-1185">Reference proteome</keyword>